<reference evidence="3 4" key="1">
    <citation type="journal article" date="2019" name="Int. J. Syst. Evol. Microbiol.">
        <title>The Global Catalogue of Microorganisms (GCM) 10K type strain sequencing project: providing services to taxonomists for standard genome sequencing and annotation.</title>
        <authorList>
            <consortium name="The Broad Institute Genomics Platform"/>
            <consortium name="The Broad Institute Genome Sequencing Center for Infectious Disease"/>
            <person name="Wu L."/>
            <person name="Ma J."/>
        </authorList>
    </citation>
    <scope>NUCLEOTIDE SEQUENCE [LARGE SCALE GENOMIC DNA]</scope>
    <source>
        <strain evidence="3 4">JCM 3325</strain>
    </source>
</reference>
<sequence>MAVEPWTHDRHCDAAEAEISAFARAVEGADWEAPVPTCPGWSLGDLARHLGVTHRWAEALVRTRAQERQSPRGLGVTRPEGPEGLLPWFADGGERLVKTLRSHDPGTPVWAWGADRHVRFWSRRMLHETLVHRCDAELALGLRPRIDPGTAVDGVAELLANLPSAAAFAPKVGELRGDGTALAFVAADAGTSWTVRLRPDGFDWSAEDIAGGGAGPEAGAAVSGDAADLYLFLWGRRKLGDPALEFSGDEVLLVHWVENSAI</sequence>
<dbReference type="Pfam" id="PF07398">
    <property type="entry name" value="MDMPI_C"/>
    <property type="match status" value="1"/>
</dbReference>
<comment type="caution">
    <text evidence="3">The sequence shown here is derived from an EMBL/GenBank/DDBJ whole genome shotgun (WGS) entry which is preliminary data.</text>
</comment>
<accession>A0ABN3IKY5</accession>
<dbReference type="EMBL" id="BAAARW010000005">
    <property type="protein sequence ID" value="GAA2406537.1"/>
    <property type="molecule type" value="Genomic_DNA"/>
</dbReference>
<feature type="domain" description="MDMPI C-terminal" evidence="1">
    <location>
        <begin position="151"/>
        <end position="253"/>
    </location>
</feature>
<dbReference type="Pfam" id="PF11716">
    <property type="entry name" value="MDMPI_N"/>
    <property type="match status" value="1"/>
</dbReference>
<dbReference type="NCBIfam" id="TIGR03083">
    <property type="entry name" value="maleylpyruvate isomerase family mycothiol-dependent enzyme"/>
    <property type="match status" value="1"/>
</dbReference>
<dbReference type="PANTHER" id="PTHR40758:SF1">
    <property type="entry name" value="CONSERVED PROTEIN"/>
    <property type="match status" value="1"/>
</dbReference>
<protein>
    <submittedName>
        <fullName evidence="3">Maleylpyruvate isomerase family mycothiol-dependent enzyme</fullName>
    </submittedName>
</protein>
<evidence type="ECO:0000313" key="4">
    <source>
        <dbReference type="Proteomes" id="UP001501231"/>
    </source>
</evidence>
<dbReference type="GO" id="GO:0016853">
    <property type="term" value="F:isomerase activity"/>
    <property type="evidence" value="ECO:0007669"/>
    <property type="project" value="UniProtKB-KW"/>
</dbReference>
<evidence type="ECO:0000259" key="1">
    <source>
        <dbReference type="Pfam" id="PF07398"/>
    </source>
</evidence>
<organism evidence="3 4">
    <name type="scientific">Actinomadura vinacea</name>
    <dbReference type="NCBI Taxonomy" id="115336"/>
    <lineage>
        <taxon>Bacteria</taxon>
        <taxon>Bacillati</taxon>
        <taxon>Actinomycetota</taxon>
        <taxon>Actinomycetes</taxon>
        <taxon>Streptosporangiales</taxon>
        <taxon>Thermomonosporaceae</taxon>
        <taxon>Actinomadura</taxon>
    </lineage>
</organism>
<dbReference type="PANTHER" id="PTHR40758">
    <property type="entry name" value="CONSERVED PROTEIN"/>
    <property type="match status" value="1"/>
</dbReference>
<keyword evidence="4" id="KW-1185">Reference proteome</keyword>
<dbReference type="SUPFAM" id="SSF109854">
    <property type="entry name" value="DinB/YfiT-like putative metalloenzymes"/>
    <property type="match status" value="1"/>
</dbReference>
<evidence type="ECO:0000259" key="2">
    <source>
        <dbReference type="Pfam" id="PF11716"/>
    </source>
</evidence>
<dbReference type="InterPro" id="IPR010872">
    <property type="entry name" value="MDMPI_C-term_domain"/>
</dbReference>
<dbReference type="Gene3D" id="1.20.120.450">
    <property type="entry name" value="dinb family like domain"/>
    <property type="match status" value="1"/>
</dbReference>
<feature type="domain" description="Mycothiol-dependent maleylpyruvate isomerase metal-binding" evidence="2">
    <location>
        <begin position="13"/>
        <end position="136"/>
    </location>
</feature>
<dbReference type="InterPro" id="IPR017517">
    <property type="entry name" value="Maleyloyr_isom"/>
</dbReference>
<name>A0ABN3IKY5_9ACTN</name>
<keyword evidence="3" id="KW-0413">Isomerase</keyword>
<dbReference type="Proteomes" id="UP001501231">
    <property type="component" value="Unassembled WGS sequence"/>
</dbReference>
<dbReference type="RefSeq" id="WP_344587642.1">
    <property type="nucleotide sequence ID" value="NZ_BAAARW010000005.1"/>
</dbReference>
<proteinExistence type="predicted"/>
<dbReference type="InterPro" id="IPR024344">
    <property type="entry name" value="MDMPI_metal-binding"/>
</dbReference>
<dbReference type="InterPro" id="IPR034660">
    <property type="entry name" value="DinB/YfiT-like"/>
</dbReference>
<gene>
    <name evidence="3" type="ORF">GCM10010191_13280</name>
</gene>
<evidence type="ECO:0000313" key="3">
    <source>
        <dbReference type="EMBL" id="GAA2406537.1"/>
    </source>
</evidence>